<dbReference type="OMA" id="HLNWTRM"/>
<name>B8MN35_TALSN</name>
<protein>
    <recommendedName>
        <fullName evidence="1">2EXR domain-containing protein</fullName>
    </recommendedName>
</protein>
<dbReference type="OrthoDB" id="3540486at2759"/>
<dbReference type="eggNOG" id="ENOG502SMMG">
    <property type="taxonomic scope" value="Eukaryota"/>
</dbReference>
<proteinExistence type="predicted"/>
<dbReference type="STRING" id="441959.B8MN35"/>
<keyword evidence="3" id="KW-1185">Reference proteome</keyword>
<dbReference type="PhylomeDB" id="B8MN35"/>
<reference evidence="3" key="1">
    <citation type="journal article" date="2015" name="Genome Announc.">
        <title>Genome sequence of the AIDS-associated pathogen Penicillium marneffei (ATCC18224) and its near taxonomic relative Talaromyces stipitatus (ATCC10500).</title>
        <authorList>
            <person name="Nierman W.C."/>
            <person name="Fedorova-Abrams N.D."/>
            <person name="Andrianopoulos A."/>
        </authorList>
    </citation>
    <scope>NUCLEOTIDE SEQUENCE [LARGE SCALE GENOMIC DNA]</scope>
    <source>
        <strain evidence="3">ATCC 10500 / CBS 375.48 / QM 6759 / NRRL 1006</strain>
    </source>
</reference>
<evidence type="ECO:0000313" key="2">
    <source>
        <dbReference type="EMBL" id="EED13984.1"/>
    </source>
</evidence>
<dbReference type="PANTHER" id="PTHR35910">
    <property type="entry name" value="2EXR DOMAIN-CONTAINING PROTEIN"/>
    <property type="match status" value="1"/>
</dbReference>
<organism evidence="2 3">
    <name type="scientific">Talaromyces stipitatus (strain ATCC 10500 / CBS 375.48 / QM 6759 / NRRL 1006)</name>
    <name type="common">Penicillium stipitatum</name>
    <dbReference type="NCBI Taxonomy" id="441959"/>
    <lineage>
        <taxon>Eukaryota</taxon>
        <taxon>Fungi</taxon>
        <taxon>Dikarya</taxon>
        <taxon>Ascomycota</taxon>
        <taxon>Pezizomycotina</taxon>
        <taxon>Eurotiomycetes</taxon>
        <taxon>Eurotiomycetidae</taxon>
        <taxon>Eurotiales</taxon>
        <taxon>Trichocomaceae</taxon>
        <taxon>Talaromyces</taxon>
        <taxon>Talaromyces sect. Talaromyces</taxon>
    </lineage>
</organism>
<dbReference type="EMBL" id="EQ962658">
    <property type="protein sequence ID" value="EED13984.1"/>
    <property type="molecule type" value="Genomic_DNA"/>
</dbReference>
<dbReference type="InterPro" id="IPR045518">
    <property type="entry name" value="2EXR"/>
</dbReference>
<dbReference type="GeneID" id="8099259"/>
<dbReference type="Proteomes" id="UP000001745">
    <property type="component" value="Unassembled WGS sequence"/>
</dbReference>
<dbReference type="Pfam" id="PF20150">
    <property type="entry name" value="2EXR"/>
    <property type="match status" value="1"/>
</dbReference>
<evidence type="ECO:0000313" key="3">
    <source>
        <dbReference type="Proteomes" id="UP000001745"/>
    </source>
</evidence>
<gene>
    <name evidence="2" type="ORF">TSTA_102140</name>
</gene>
<sequence length="378" mass="45213">MANETFHCFPQLPPELRRMIWEHCLPYRVAQVDPCDVFFDGRKPEQQICDVESVTIENTRQPVIAFVSTESRQVALEQGCWLRDENNWNVIKSFWFQRRRDVLHLNWTPERGDYWYRFEHDDGSSWVYMFLYQAHELKLPTKERSMVADAIYRFNLNTLRDSYDEWDDFIPKSPITKYREHESFALSEIINHTAYWPGYQLSIDVIMAAISLHITKESAVKSGIFGLLGDAPIQLIDVGDEVRLRKYEAICKEHMLYDKEPKVQKMFEVLLSPRFQEAVQVWKRKAEWLLFSTMWKHALSDNIVGLDMASLWVPPLYERDWVRMRDYSPNESHPWVKQAKEKMPILRPHIMVHYCTNECYIEGRLREDFKAGWWRFEA</sequence>
<feature type="domain" description="2EXR" evidence="1">
    <location>
        <begin position="6"/>
        <end position="103"/>
    </location>
</feature>
<dbReference type="HOGENOM" id="CLU_058063_0_0_1"/>
<dbReference type="PANTHER" id="PTHR35910:SF1">
    <property type="entry name" value="2EXR DOMAIN-CONTAINING PROTEIN"/>
    <property type="match status" value="1"/>
</dbReference>
<dbReference type="InParanoid" id="B8MN35"/>
<evidence type="ECO:0000259" key="1">
    <source>
        <dbReference type="Pfam" id="PF20150"/>
    </source>
</evidence>
<dbReference type="RefSeq" id="XP_002486222.1">
    <property type="nucleotide sequence ID" value="XM_002486177.1"/>
</dbReference>
<dbReference type="AlphaFoldDB" id="B8MN35"/>
<dbReference type="VEuPathDB" id="FungiDB:TSTA_102140"/>
<accession>B8MN35</accession>